<accession>A0A9P8AG80</accession>
<dbReference type="Proteomes" id="UP000790833">
    <property type="component" value="Unassembled WGS sequence"/>
</dbReference>
<evidence type="ECO:0000313" key="2">
    <source>
        <dbReference type="Proteomes" id="UP000790833"/>
    </source>
</evidence>
<protein>
    <submittedName>
        <fullName evidence="1">Uncharacterized protein</fullName>
    </submittedName>
</protein>
<dbReference type="RefSeq" id="XP_043047560.1">
    <property type="nucleotide sequence ID" value="XM_043193373.1"/>
</dbReference>
<reference evidence="1" key="1">
    <citation type="submission" date="2021-03" db="EMBL/GenBank/DDBJ databases">
        <authorList>
            <person name="Palmer J.M."/>
        </authorList>
    </citation>
    <scope>NUCLEOTIDE SEQUENCE</scope>
    <source>
        <strain evidence="1">ARV_011</strain>
    </source>
</reference>
<proteinExistence type="predicted"/>
<gene>
    <name evidence="1" type="ORF">KQ657_002617</name>
</gene>
<dbReference type="AlphaFoldDB" id="A0A9P8AG80"/>
<name>A0A9P8AG80_9ASCO</name>
<sequence>MGYAEDVQFQNQLKSLPNATRFFIAPEKDYSTSLEELETMSLPLVLIADQKEIPKCIALVEIIKKKRSQITVQYNGVYKWKTPLHPVSGKETEDEVKGKKMYDVPIYIGVLNDTELELDSKMWTKQTL</sequence>
<keyword evidence="2" id="KW-1185">Reference proteome</keyword>
<comment type="caution">
    <text evidence="1">The sequence shown here is derived from an EMBL/GenBank/DDBJ whole genome shotgun (WGS) entry which is preliminary data.</text>
</comment>
<organism evidence="1 2">
    <name type="scientific">Scheffersomyces spartinae</name>
    <dbReference type="NCBI Taxonomy" id="45513"/>
    <lineage>
        <taxon>Eukaryota</taxon>
        <taxon>Fungi</taxon>
        <taxon>Dikarya</taxon>
        <taxon>Ascomycota</taxon>
        <taxon>Saccharomycotina</taxon>
        <taxon>Pichiomycetes</taxon>
        <taxon>Debaryomycetaceae</taxon>
        <taxon>Scheffersomyces</taxon>
    </lineage>
</organism>
<dbReference type="EMBL" id="JAHMUF010000021">
    <property type="protein sequence ID" value="KAG7192009.1"/>
    <property type="molecule type" value="Genomic_DNA"/>
</dbReference>
<evidence type="ECO:0000313" key="1">
    <source>
        <dbReference type="EMBL" id="KAG7192009.1"/>
    </source>
</evidence>
<dbReference type="GeneID" id="66115991"/>